<dbReference type="PANTHER" id="PTHR21137:SF43">
    <property type="entry name" value="ODORANT RECEPTOR 47A-RELATED"/>
    <property type="match status" value="1"/>
</dbReference>
<dbReference type="EMBL" id="JAWNGG020000240">
    <property type="protein sequence ID" value="KAK9295814.1"/>
    <property type="molecule type" value="Genomic_DNA"/>
</dbReference>
<dbReference type="InterPro" id="IPR004117">
    <property type="entry name" value="7tm6_olfct_rcpt"/>
</dbReference>
<protein>
    <submittedName>
        <fullName evidence="9">Uncharacterized protein</fullName>
    </submittedName>
</protein>
<evidence type="ECO:0000256" key="2">
    <source>
        <dbReference type="ARBA" id="ARBA00022606"/>
    </source>
</evidence>
<sequence length="125" mass="13888">MFSLLICLDGYQVLLADAPTRTRLIFSFHIAACLCQLLMFTYSCDCIIRESMSVATAAYKAPWPLLSMTASGRMMQKDLTLVIMRSSVPCCLTGRGFFIVSLETYTNVISTAASYFTLLKQRAVS</sequence>
<dbReference type="GO" id="GO:0007165">
    <property type="term" value="P:signal transduction"/>
    <property type="evidence" value="ECO:0007669"/>
    <property type="project" value="UniProtKB-KW"/>
</dbReference>
<keyword evidence="5" id="KW-1133">Transmembrane helix</keyword>
<dbReference type="Proteomes" id="UP001432146">
    <property type="component" value="Unassembled WGS sequence"/>
</dbReference>
<proteinExistence type="predicted"/>
<evidence type="ECO:0000256" key="5">
    <source>
        <dbReference type="ARBA" id="ARBA00022989"/>
    </source>
</evidence>
<accession>A0AAW0ZEC5</accession>
<dbReference type="GO" id="GO:0005549">
    <property type="term" value="F:odorant binding"/>
    <property type="evidence" value="ECO:0007669"/>
    <property type="project" value="InterPro"/>
</dbReference>
<evidence type="ECO:0000256" key="1">
    <source>
        <dbReference type="ARBA" id="ARBA00004141"/>
    </source>
</evidence>
<keyword evidence="7" id="KW-0675">Receptor</keyword>
<evidence type="ECO:0000256" key="8">
    <source>
        <dbReference type="ARBA" id="ARBA00023224"/>
    </source>
</evidence>
<reference evidence="9 10" key="1">
    <citation type="submission" date="2024-05" db="EMBL/GenBank/DDBJ databases">
        <title>The nuclear and mitochondrial genome assemblies of Tetragonisca angustula (Apidae: Meliponini), a tiny yet remarkable pollinator in the Neotropics.</title>
        <authorList>
            <person name="Ferrari R."/>
            <person name="Ricardo P.C."/>
            <person name="Dias F.C."/>
            <person name="Araujo N.S."/>
            <person name="Soares D.O."/>
            <person name="Zhou Q.-S."/>
            <person name="Zhu C.-D."/>
            <person name="Coutinho L."/>
            <person name="Airas M.C."/>
            <person name="Batista T.M."/>
        </authorList>
    </citation>
    <scope>NUCLEOTIDE SEQUENCE [LARGE SCALE GENOMIC DNA]</scope>
    <source>
        <strain evidence="9">ASF017062</strain>
        <tissue evidence="9">Abdomen</tissue>
    </source>
</reference>
<dbReference type="PANTHER" id="PTHR21137">
    <property type="entry name" value="ODORANT RECEPTOR"/>
    <property type="match status" value="1"/>
</dbReference>
<gene>
    <name evidence="9" type="ORF">QLX08_009945</name>
</gene>
<comment type="subcellular location">
    <subcellularLocation>
        <location evidence="1">Membrane</location>
        <topology evidence="1">Multi-pass membrane protein</topology>
    </subcellularLocation>
</comment>
<comment type="caution">
    <text evidence="9">The sequence shown here is derived from an EMBL/GenBank/DDBJ whole genome shotgun (WGS) entry which is preliminary data.</text>
</comment>
<evidence type="ECO:0000256" key="7">
    <source>
        <dbReference type="ARBA" id="ARBA00023170"/>
    </source>
</evidence>
<name>A0AAW0ZEC5_9HYME</name>
<evidence type="ECO:0000313" key="10">
    <source>
        <dbReference type="Proteomes" id="UP001432146"/>
    </source>
</evidence>
<dbReference type="Pfam" id="PF02949">
    <property type="entry name" value="7tm_6"/>
    <property type="match status" value="1"/>
</dbReference>
<keyword evidence="6" id="KW-0472">Membrane</keyword>
<organism evidence="9 10">
    <name type="scientific">Tetragonisca angustula</name>
    <dbReference type="NCBI Taxonomy" id="166442"/>
    <lineage>
        <taxon>Eukaryota</taxon>
        <taxon>Metazoa</taxon>
        <taxon>Ecdysozoa</taxon>
        <taxon>Arthropoda</taxon>
        <taxon>Hexapoda</taxon>
        <taxon>Insecta</taxon>
        <taxon>Pterygota</taxon>
        <taxon>Neoptera</taxon>
        <taxon>Endopterygota</taxon>
        <taxon>Hymenoptera</taxon>
        <taxon>Apocrita</taxon>
        <taxon>Aculeata</taxon>
        <taxon>Apoidea</taxon>
        <taxon>Anthophila</taxon>
        <taxon>Apidae</taxon>
        <taxon>Tetragonisca</taxon>
    </lineage>
</organism>
<keyword evidence="2" id="KW-0716">Sensory transduction</keyword>
<keyword evidence="10" id="KW-1185">Reference proteome</keyword>
<keyword evidence="4" id="KW-0552">Olfaction</keyword>
<evidence type="ECO:0000256" key="3">
    <source>
        <dbReference type="ARBA" id="ARBA00022692"/>
    </source>
</evidence>
<keyword evidence="3" id="KW-0812">Transmembrane</keyword>
<keyword evidence="8" id="KW-0807">Transducer</keyword>
<dbReference type="AlphaFoldDB" id="A0AAW0ZEC5"/>
<evidence type="ECO:0000256" key="6">
    <source>
        <dbReference type="ARBA" id="ARBA00023136"/>
    </source>
</evidence>
<dbReference type="GO" id="GO:0005886">
    <property type="term" value="C:plasma membrane"/>
    <property type="evidence" value="ECO:0007669"/>
    <property type="project" value="TreeGrafter"/>
</dbReference>
<dbReference type="GO" id="GO:0004984">
    <property type="term" value="F:olfactory receptor activity"/>
    <property type="evidence" value="ECO:0007669"/>
    <property type="project" value="InterPro"/>
</dbReference>
<evidence type="ECO:0000256" key="4">
    <source>
        <dbReference type="ARBA" id="ARBA00022725"/>
    </source>
</evidence>
<evidence type="ECO:0000313" key="9">
    <source>
        <dbReference type="EMBL" id="KAK9295814.1"/>
    </source>
</evidence>